<sequence>MRNTSKIPPFIVPALPPSHPKDLRCSLKRKKSRLQEVEKFSKRFANNYQTGHQTNSFDATTGSVV</sequence>
<dbReference type="EMBL" id="CACTIH010005487">
    <property type="protein sequence ID" value="CAA2995006.1"/>
    <property type="molecule type" value="Genomic_DNA"/>
</dbReference>
<keyword evidence="2" id="KW-1185">Reference proteome</keyword>
<reference evidence="1 2" key="1">
    <citation type="submission" date="2019-12" db="EMBL/GenBank/DDBJ databases">
        <authorList>
            <person name="Alioto T."/>
            <person name="Alioto T."/>
            <person name="Gomez Garrido J."/>
        </authorList>
    </citation>
    <scope>NUCLEOTIDE SEQUENCE [LARGE SCALE GENOMIC DNA]</scope>
</reference>
<dbReference type="OrthoDB" id="10592331at2759"/>
<organism evidence="1 2">
    <name type="scientific">Olea europaea subsp. europaea</name>
    <dbReference type="NCBI Taxonomy" id="158383"/>
    <lineage>
        <taxon>Eukaryota</taxon>
        <taxon>Viridiplantae</taxon>
        <taxon>Streptophyta</taxon>
        <taxon>Embryophyta</taxon>
        <taxon>Tracheophyta</taxon>
        <taxon>Spermatophyta</taxon>
        <taxon>Magnoliopsida</taxon>
        <taxon>eudicotyledons</taxon>
        <taxon>Gunneridae</taxon>
        <taxon>Pentapetalae</taxon>
        <taxon>asterids</taxon>
        <taxon>lamiids</taxon>
        <taxon>Lamiales</taxon>
        <taxon>Oleaceae</taxon>
        <taxon>Oleeae</taxon>
        <taxon>Olea</taxon>
    </lineage>
</organism>
<protein>
    <submittedName>
        <fullName evidence="1">Uncharacterized protein</fullName>
    </submittedName>
</protein>
<evidence type="ECO:0000313" key="2">
    <source>
        <dbReference type="Proteomes" id="UP000594638"/>
    </source>
</evidence>
<dbReference type="AlphaFoldDB" id="A0A8S0SQQ3"/>
<accession>A0A8S0SQQ3</accession>
<name>A0A8S0SQQ3_OLEEU</name>
<dbReference type="Proteomes" id="UP000594638">
    <property type="component" value="Unassembled WGS sequence"/>
</dbReference>
<comment type="caution">
    <text evidence="1">The sequence shown here is derived from an EMBL/GenBank/DDBJ whole genome shotgun (WGS) entry which is preliminary data.</text>
</comment>
<feature type="non-terminal residue" evidence="1">
    <location>
        <position position="65"/>
    </location>
</feature>
<proteinExistence type="predicted"/>
<dbReference type="Gramene" id="OE9A045625T1">
    <property type="protein sequence ID" value="OE9A045625C1"/>
    <property type="gene ID" value="OE9A045625"/>
</dbReference>
<gene>
    <name evidence="1" type="ORF">OLEA9_A045625</name>
</gene>
<evidence type="ECO:0000313" key="1">
    <source>
        <dbReference type="EMBL" id="CAA2995006.1"/>
    </source>
</evidence>